<evidence type="ECO:0000313" key="2">
    <source>
        <dbReference type="EMBL" id="URD96288.1"/>
    </source>
</evidence>
<proteinExistence type="predicted"/>
<reference evidence="2" key="1">
    <citation type="submission" date="2022-05" db="EMBL/GenBank/DDBJ databases">
        <title>The Musa troglodytarum L. genome provides insights into the mechanism of non-climacteric behaviour and enrichment of carotenoids.</title>
        <authorList>
            <person name="Wang J."/>
        </authorList>
    </citation>
    <scope>NUCLEOTIDE SEQUENCE</scope>
    <source>
        <tissue evidence="2">Leaf</tissue>
    </source>
</reference>
<dbReference type="AlphaFoldDB" id="A0A9E7FLV4"/>
<name>A0A9E7FLV4_9LILI</name>
<feature type="compositionally biased region" description="Basic and acidic residues" evidence="1">
    <location>
        <begin position="72"/>
        <end position="92"/>
    </location>
</feature>
<gene>
    <name evidence="2" type="ORF">MUK42_18901</name>
</gene>
<evidence type="ECO:0000256" key="1">
    <source>
        <dbReference type="SAM" id="MobiDB-lite"/>
    </source>
</evidence>
<sequence length="160" mass="18492">MPPSLEKPIQAEKAGQYRFQSKVEALEFFKKAKELKGESSHDRIEDSDFFRDVDECAAAWLQGGRTMDFLDHCNDPQSDHQCEKDQPTENRESGVYGSLHGREQQKTSSERTLDRSSMIKKRKLREKSYNELDDDEPVPTLEIDQHRGLHGRDEKLLEGP</sequence>
<feature type="compositionally biased region" description="Basic and acidic residues" evidence="1">
    <location>
        <begin position="143"/>
        <end position="160"/>
    </location>
</feature>
<accession>A0A9E7FLV4</accession>
<protein>
    <submittedName>
        <fullName evidence="2">Uncharacterized protein</fullName>
    </submittedName>
</protein>
<organism evidence="2 3">
    <name type="scientific">Musa troglodytarum</name>
    <name type="common">fe'i banana</name>
    <dbReference type="NCBI Taxonomy" id="320322"/>
    <lineage>
        <taxon>Eukaryota</taxon>
        <taxon>Viridiplantae</taxon>
        <taxon>Streptophyta</taxon>
        <taxon>Embryophyta</taxon>
        <taxon>Tracheophyta</taxon>
        <taxon>Spermatophyta</taxon>
        <taxon>Magnoliopsida</taxon>
        <taxon>Liliopsida</taxon>
        <taxon>Zingiberales</taxon>
        <taxon>Musaceae</taxon>
        <taxon>Musa</taxon>
    </lineage>
</organism>
<dbReference type="Proteomes" id="UP001055439">
    <property type="component" value="Chromosome 4"/>
</dbReference>
<dbReference type="OrthoDB" id="5395350at2759"/>
<keyword evidence="3" id="KW-1185">Reference proteome</keyword>
<feature type="compositionally biased region" description="Basic and acidic residues" evidence="1">
    <location>
        <begin position="100"/>
        <end position="114"/>
    </location>
</feature>
<evidence type="ECO:0000313" key="3">
    <source>
        <dbReference type="Proteomes" id="UP001055439"/>
    </source>
</evidence>
<feature type="region of interest" description="Disordered" evidence="1">
    <location>
        <begin position="72"/>
        <end position="160"/>
    </location>
</feature>
<dbReference type="EMBL" id="CP097506">
    <property type="protein sequence ID" value="URD96288.1"/>
    <property type="molecule type" value="Genomic_DNA"/>
</dbReference>